<feature type="non-terminal residue" evidence="2">
    <location>
        <position position="1"/>
    </location>
</feature>
<organism evidence="2 3">
    <name type="scientific">Phytophthora aleatoria</name>
    <dbReference type="NCBI Taxonomy" id="2496075"/>
    <lineage>
        <taxon>Eukaryota</taxon>
        <taxon>Sar</taxon>
        <taxon>Stramenopiles</taxon>
        <taxon>Oomycota</taxon>
        <taxon>Peronosporomycetes</taxon>
        <taxon>Peronosporales</taxon>
        <taxon>Peronosporaceae</taxon>
        <taxon>Phytophthora</taxon>
    </lineage>
</organism>
<dbReference type="AlphaFoldDB" id="A0A8J5M842"/>
<sequence length="183" mass="20740">RRIPAASPCIGVLISSFLGPSSCLSLSEACTFGSIHLLDWVWESSCTSTESRSPEWSLANYLRSNLFYSEWQFREGLLISVRRGDVEMVKWFFDHFSGLEVPAEVVTAAASEGHLPVLQFLLENDQGRYCDHKRKTVEMEVEWSTGWGPTLSREDSWTESVPIMPKEWTGPGNVVRLGRPRRT</sequence>
<feature type="chain" id="PRO_5035264416" evidence="1">
    <location>
        <begin position="24"/>
        <end position="183"/>
    </location>
</feature>
<gene>
    <name evidence="2" type="ORF">JG688_00007389</name>
</gene>
<evidence type="ECO:0000313" key="3">
    <source>
        <dbReference type="Proteomes" id="UP000709295"/>
    </source>
</evidence>
<protein>
    <submittedName>
        <fullName evidence="2">Uncharacterized protein</fullName>
    </submittedName>
</protein>
<comment type="caution">
    <text evidence="2">The sequence shown here is derived from an EMBL/GenBank/DDBJ whole genome shotgun (WGS) entry which is preliminary data.</text>
</comment>
<dbReference type="EMBL" id="JAENGY010000353">
    <property type="protein sequence ID" value="KAG6965061.1"/>
    <property type="molecule type" value="Genomic_DNA"/>
</dbReference>
<evidence type="ECO:0000313" key="2">
    <source>
        <dbReference type="EMBL" id="KAG6965061.1"/>
    </source>
</evidence>
<keyword evidence="3" id="KW-1185">Reference proteome</keyword>
<feature type="signal peptide" evidence="1">
    <location>
        <begin position="1"/>
        <end position="23"/>
    </location>
</feature>
<proteinExistence type="predicted"/>
<keyword evidence="1" id="KW-0732">Signal</keyword>
<accession>A0A8J5M842</accession>
<name>A0A8J5M842_9STRA</name>
<evidence type="ECO:0000256" key="1">
    <source>
        <dbReference type="SAM" id="SignalP"/>
    </source>
</evidence>
<reference evidence="2" key="1">
    <citation type="submission" date="2021-01" db="EMBL/GenBank/DDBJ databases">
        <title>Phytophthora aleatoria, a newly-described species from Pinus radiata is distinct from Phytophthora cactorum isolates based on comparative genomics.</title>
        <authorList>
            <person name="Mcdougal R."/>
            <person name="Panda P."/>
            <person name="Williams N."/>
            <person name="Studholme D.J."/>
        </authorList>
    </citation>
    <scope>NUCLEOTIDE SEQUENCE</scope>
    <source>
        <strain evidence="2">NZFS 4037</strain>
    </source>
</reference>
<dbReference type="Proteomes" id="UP000709295">
    <property type="component" value="Unassembled WGS sequence"/>
</dbReference>